<dbReference type="Pfam" id="PF06306">
    <property type="entry name" value="CgtA"/>
    <property type="match status" value="1"/>
</dbReference>
<dbReference type="RefSeq" id="WP_151921238.1">
    <property type="nucleotide sequence ID" value="NZ_CP103098.1"/>
</dbReference>
<keyword evidence="1" id="KW-0808">Transferase</keyword>
<dbReference type="SUPFAM" id="SSF53448">
    <property type="entry name" value="Nucleotide-diphospho-sugar transferases"/>
    <property type="match status" value="1"/>
</dbReference>
<dbReference type="AlphaFoldDB" id="A0A6A2S3W9"/>
<sequence>MKRVAGIMRVRNEGNFIHDCVESCIDALDELIVVYNDCTDNSAEEIKKVAAKYPDKIRYYAYPYEVKAFNLSREEFQKIKELPEDNPHLFSSYSNFALSKVTADYALKIDADQVYFSNKLKEWCDFMRNCEPMRITPKVLFGKVFQYYLSAYRYISLKIGAVIPMMPSWLLKMAYPAYIEWAKYAFSHDEAAMALSGVNVLETDKTLVSMGHPSDILLMLPPFNGVGDTIMFRMSDKVHFRKVIMDEYNADDADRFIVAEEFVHPYRSITFVGYFWKHLRTMRLGVREAALRAYSHDKAAFLDIDSFRKLSYRDILKNSPKTIFFPFYRILFGFIYKANKKDLFNSLAKESFGALKNRG</sequence>
<evidence type="ECO:0000313" key="1">
    <source>
        <dbReference type="EMBL" id="KAB6138567.1"/>
    </source>
</evidence>
<dbReference type="InterPro" id="IPR029044">
    <property type="entry name" value="Nucleotide-diphossugar_trans"/>
</dbReference>
<gene>
    <name evidence="1" type="ORF">GA424_10770</name>
</gene>
<reference evidence="1 2" key="1">
    <citation type="journal article" date="2019" name="Nat. Med.">
        <title>A library of human gut bacterial isolates paired with longitudinal multiomics data enables mechanistic microbiome research.</title>
        <authorList>
            <person name="Poyet M."/>
            <person name="Groussin M."/>
            <person name="Gibbons S.M."/>
            <person name="Avila-Pacheco J."/>
            <person name="Jiang X."/>
            <person name="Kearney S.M."/>
            <person name="Perrotta A.R."/>
            <person name="Berdy B."/>
            <person name="Zhao S."/>
            <person name="Lieberman T.D."/>
            <person name="Swanson P.K."/>
            <person name="Smith M."/>
            <person name="Roesemann S."/>
            <person name="Alexander J.E."/>
            <person name="Rich S.A."/>
            <person name="Livny J."/>
            <person name="Vlamakis H."/>
            <person name="Clish C."/>
            <person name="Bullock K."/>
            <person name="Deik A."/>
            <person name="Scott J."/>
            <person name="Pierce K.A."/>
            <person name="Xavier R.J."/>
            <person name="Alm E.J."/>
        </authorList>
    </citation>
    <scope>NUCLEOTIDE SEQUENCE [LARGE SCALE GENOMIC DNA]</scope>
    <source>
        <strain evidence="1 2">BIOML-A62</strain>
    </source>
</reference>
<accession>A0A6A2S3W9</accession>
<evidence type="ECO:0000313" key="2">
    <source>
        <dbReference type="Proteomes" id="UP000487596"/>
    </source>
</evidence>
<proteinExistence type="predicted"/>
<comment type="caution">
    <text evidence="1">The sequence shown here is derived from an EMBL/GenBank/DDBJ whole genome shotgun (WGS) entry which is preliminary data.</text>
</comment>
<name>A0A6A2S3W9_9BACE</name>
<protein>
    <submittedName>
        <fullName evidence="1">Glycosyltransferase</fullName>
    </submittedName>
</protein>
<organism evidence="1 2">
    <name type="scientific">Bacteroides xylanisolvens</name>
    <dbReference type="NCBI Taxonomy" id="371601"/>
    <lineage>
        <taxon>Bacteria</taxon>
        <taxon>Pseudomonadati</taxon>
        <taxon>Bacteroidota</taxon>
        <taxon>Bacteroidia</taxon>
        <taxon>Bacteroidales</taxon>
        <taxon>Bacteroidaceae</taxon>
        <taxon>Bacteroides</taxon>
    </lineage>
</organism>
<dbReference type="Gene3D" id="3.90.550.10">
    <property type="entry name" value="Spore Coat Polysaccharide Biosynthesis Protein SpsA, Chain A"/>
    <property type="match status" value="1"/>
</dbReference>
<dbReference type="EMBL" id="WDEH01000015">
    <property type="protein sequence ID" value="KAB6138567.1"/>
    <property type="molecule type" value="Genomic_DNA"/>
</dbReference>
<dbReference type="InterPro" id="IPR010446">
    <property type="entry name" value="GalNAc_Trfase_b"/>
</dbReference>
<dbReference type="Proteomes" id="UP000487596">
    <property type="component" value="Unassembled WGS sequence"/>
</dbReference>
<dbReference type="GO" id="GO:0016740">
    <property type="term" value="F:transferase activity"/>
    <property type="evidence" value="ECO:0007669"/>
    <property type="project" value="UniProtKB-KW"/>
</dbReference>